<dbReference type="EMBL" id="LRGB01000868">
    <property type="protein sequence ID" value="KZS15546.1"/>
    <property type="molecule type" value="Genomic_DNA"/>
</dbReference>
<proteinExistence type="predicted"/>
<dbReference type="Proteomes" id="UP000076858">
    <property type="component" value="Unassembled WGS sequence"/>
</dbReference>
<organism evidence="1 2">
    <name type="scientific">Daphnia magna</name>
    <dbReference type="NCBI Taxonomy" id="35525"/>
    <lineage>
        <taxon>Eukaryota</taxon>
        <taxon>Metazoa</taxon>
        <taxon>Ecdysozoa</taxon>
        <taxon>Arthropoda</taxon>
        <taxon>Crustacea</taxon>
        <taxon>Branchiopoda</taxon>
        <taxon>Diplostraca</taxon>
        <taxon>Cladocera</taxon>
        <taxon>Anomopoda</taxon>
        <taxon>Daphniidae</taxon>
        <taxon>Daphnia</taxon>
    </lineage>
</organism>
<dbReference type="AlphaFoldDB" id="A0A162CPT0"/>
<sequence length="42" mass="4799">MCGGRERGEMANYLRECLVKSSGESLNNVHKSQWHHSRPNSL</sequence>
<name>A0A162CPT0_9CRUS</name>
<evidence type="ECO:0000313" key="2">
    <source>
        <dbReference type="Proteomes" id="UP000076858"/>
    </source>
</evidence>
<protein>
    <submittedName>
        <fullName evidence="1">Uncharacterized protein</fullName>
    </submittedName>
</protein>
<gene>
    <name evidence="1" type="ORF">APZ42_018737</name>
</gene>
<reference evidence="1 2" key="1">
    <citation type="submission" date="2016-03" db="EMBL/GenBank/DDBJ databases">
        <title>EvidentialGene: Evidence-directed Construction of Genes on Genomes.</title>
        <authorList>
            <person name="Gilbert D.G."/>
            <person name="Choi J.-H."/>
            <person name="Mockaitis K."/>
            <person name="Colbourne J."/>
            <person name="Pfrender M."/>
        </authorList>
    </citation>
    <scope>NUCLEOTIDE SEQUENCE [LARGE SCALE GENOMIC DNA]</scope>
    <source>
        <strain evidence="1 2">Xinb3</strain>
        <tissue evidence="1">Complete organism</tissue>
    </source>
</reference>
<comment type="caution">
    <text evidence="1">The sequence shown here is derived from an EMBL/GenBank/DDBJ whole genome shotgun (WGS) entry which is preliminary data.</text>
</comment>
<evidence type="ECO:0000313" key="1">
    <source>
        <dbReference type="EMBL" id="KZS15546.1"/>
    </source>
</evidence>
<keyword evidence="2" id="KW-1185">Reference proteome</keyword>
<accession>A0A162CPT0</accession>